<feature type="domain" description="Peptidase C14A caspase catalytic" evidence="3">
    <location>
        <begin position="22"/>
        <end position="248"/>
    </location>
</feature>
<dbReference type="AlphaFoldDB" id="A0AA49FLP6"/>
<gene>
    <name evidence="4" type="ORF">OHM77_02450</name>
</gene>
<proteinExistence type="inferred from homology"/>
<feature type="signal peptide" evidence="2">
    <location>
        <begin position="1"/>
        <end position="22"/>
    </location>
</feature>
<feature type="chain" id="PRO_5041323136" evidence="2">
    <location>
        <begin position="23"/>
        <end position="406"/>
    </location>
</feature>
<dbReference type="InterPro" id="IPR011600">
    <property type="entry name" value="Pept_C14_caspase"/>
</dbReference>
<dbReference type="SMART" id="SM00115">
    <property type="entry name" value="CASc"/>
    <property type="match status" value="1"/>
</dbReference>
<evidence type="ECO:0000313" key="4">
    <source>
        <dbReference type="EMBL" id="WIM06174.1"/>
    </source>
</evidence>
<reference evidence="4" key="1">
    <citation type="journal article" date="2023" name="Nat. Microbiol.">
        <title>Enrichment and characterization of a nitric oxide-reducing microbial community in a continuous bioreactor.</title>
        <authorList>
            <person name="Garrido-Amador P."/>
            <person name="Stortenbeker N."/>
            <person name="Wessels H.J.C.T."/>
            <person name="Speth D.R."/>
            <person name="Garcia-Heredia I."/>
            <person name="Kartal B."/>
        </authorList>
    </citation>
    <scope>NUCLEOTIDE SEQUENCE</scope>
    <source>
        <strain evidence="4">MAG1</strain>
    </source>
</reference>
<keyword evidence="2" id="KW-0732">Signal</keyword>
<dbReference type="Proteomes" id="UP001234916">
    <property type="component" value="Chromosome"/>
</dbReference>
<sequence>MSDIFRAWIALAAAALSAAAIAEEAQERKVALVIGNAAYKGSPLGNPVNDARDISARLSKLGFEVILKTDVGQREMSRAITQFGQKLKEGSTALVYYAGHGIQSRGRNYLVPLDAEIGQETSIRSEAIDVDQVLEQLQPARVSVVILDACRNNPFERRFRGGPGGGLAQMDAPKGTLIAYATAPGKVALDGEGRNGLYTSELIKALEEPGRRVEDVFKQVRNNVARQTDDRQIPWESSSLTGDLYFARPAGGATAPAASVTAPAPAPAVDASAFELEFWRSVERDGRPEDYRAYLEKYPEGQFADLARIHLRHAGEAAKRPDAVYAAGFAKAAESQCKQAVVLLRHAAEKWPDHASAPAAWQTIVRCEIAADRKPHAKQAIETLVKRYPDAKEARTVRKLIRDKVR</sequence>
<dbReference type="Pfam" id="PF00656">
    <property type="entry name" value="Peptidase_C14"/>
    <property type="match status" value="1"/>
</dbReference>
<dbReference type="InterPro" id="IPR011990">
    <property type="entry name" value="TPR-like_helical_dom_sf"/>
</dbReference>
<organism evidence="4">
    <name type="scientific">Candidatus Nitricoxidivorans perseverans</name>
    <dbReference type="NCBI Taxonomy" id="2975601"/>
    <lineage>
        <taxon>Bacteria</taxon>
        <taxon>Pseudomonadati</taxon>
        <taxon>Pseudomonadota</taxon>
        <taxon>Betaproteobacteria</taxon>
        <taxon>Nitrosomonadales</taxon>
        <taxon>Sterolibacteriaceae</taxon>
        <taxon>Candidatus Nitricoxidivorans</taxon>
    </lineage>
</organism>
<dbReference type="Gene3D" id="3.40.50.1460">
    <property type="match status" value="1"/>
</dbReference>
<dbReference type="PANTHER" id="PTHR22576:SF37">
    <property type="entry name" value="MUCOSA-ASSOCIATED LYMPHOID TISSUE LYMPHOMA TRANSLOCATION PROTEIN 1"/>
    <property type="match status" value="1"/>
</dbReference>
<dbReference type="InterPro" id="IPR015917">
    <property type="entry name" value="Pept_C14A"/>
</dbReference>
<protein>
    <submittedName>
        <fullName evidence="4">Caspase family protein</fullName>
    </submittedName>
</protein>
<dbReference type="PANTHER" id="PTHR22576">
    <property type="entry name" value="MUCOSA ASSOCIATED LYMPHOID TISSUE LYMPHOMA TRANSLOCATION PROTEIN 1/PARACASPASE"/>
    <property type="match status" value="1"/>
</dbReference>
<accession>A0AA49FLP6</accession>
<dbReference type="GO" id="GO:0006508">
    <property type="term" value="P:proteolysis"/>
    <property type="evidence" value="ECO:0007669"/>
    <property type="project" value="InterPro"/>
</dbReference>
<evidence type="ECO:0000256" key="1">
    <source>
        <dbReference type="ARBA" id="ARBA00010134"/>
    </source>
</evidence>
<dbReference type="InterPro" id="IPR029030">
    <property type="entry name" value="Caspase-like_dom_sf"/>
</dbReference>
<comment type="similarity">
    <text evidence="1">Belongs to the peptidase C14A family.</text>
</comment>
<dbReference type="GO" id="GO:0004197">
    <property type="term" value="F:cysteine-type endopeptidase activity"/>
    <property type="evidence" value="ECO:0007669"/>
    <property type="project" value="InterPro"/>
</dbReference>
<evidence type="ECO:0000259" key="3">
    <source>
        <dbReference type="SMART" id="SM00115"/>
    </source>
</evidence>
<dbReference type="Gene3D" id="1.25.40.10">
    <property type="entry name" value="Tetratricopeptide repeat domain"/>
    <property type="match status" value="1"/>
</dbReference>
<dbReference type="InterPro" id="IPR052039">
    <property type="entry name" value="Caspase-related_regulators"/>
</dbReference>
<dbReference type="KEGG" id="npv:OHM77_02450"/>
<dbReference type="SUPFAM" id="SSF52129">
    <property type="entry name" value="Caspase-like"/>
    <property type="match status" value="1"/>
</dbReference>
<dbReference type="EMBL" id="CP107246">
    <property type="protein sequence ID" value="WIM06174.1"/>
    <property type="molecule type" value="Genomic_DNA"/>
</dbReference>
<name>A0AA49FLP6_9PROT</name>
<evidence type="ECO:0000256" key="2">
    <source>
        <dbReference type="SAM" id="SignalP"/>
    </source>
</evidence>